<reference evidence="3 4" key="1">
    <citation type="submission" date="2024-09" db="EMBL/GenBank/DDBJ databases">
        <authorList>
            <person name="Sun Q."/>
            <person name="Mori K."/>
        </authorList>
    </citation>
    <scope>NUCLEOTIDE SEQUENCE [LARGE SCALE GENOMIC DNA]</scope>
    <source>
        <strain evidence="3 4">TBRC 5777</strain>
    </source>
</reference>
<dbReference type="CDD" id="cd01029">
    <property type="entry name" value="TOPRIM_primases"/>
    <property type="match status" value="1"/>
</dbReference>
<organism evidence="3 4">
    <name type="scientific">Roseomonas elaeocarpi</name>
    <dbReference type="NCBI Taxonomy" id="907779"/>
    <lineage>
        <taxon>Bacteria</taxon>
        <taxon>Pseudomonadati</taxon>
        <taxon>Pseudomonadota</taxon>
        <taxon>Alphaproteobacteria</taxon>
        <taxon>Acetobacterales</taxon>
        <taxon>Roseomonadaceae</taxon>
        <taxon>Roseomonas</taxon>
    </lineage>
</organism>
<evidence type="ECO:0000259" key="1">
    <source>
        <dbReference type="Pfam" id="PF13362"/>
    </source>
</evidence>
<dbReference type="InterPro" id="IPR006171">
    <property type="entry name" value="TOPRIM_dom"/>
</dbReference>
<protein>
    <submittedName>
        <fullName evidence="3">Toprim domain-containing protein</fullName>
    </submittedName>
</protein>
<dbReference type="Pfam" id="PF23639">
    <property type="entry name" value="DUF7146"/>
    <property type="match status" value="1"/>
</dbReference>
<dbReference type="InterPro" id="IPR055570">
    <property type="entry name" value="DUF7146"/>
</dbReference>
<dbReference type="Pfam" id="PF13362">
    <property type="entry name" value="Toprim_3"/>
    <property type="match status" value="1"/>
</dbReference>
<dbReference type="RefSeq" id="WP_377045249.1">
    <property type="nucleotide sequence ID" value="NZ_JBHLUN010000010.1"/>
</dbReference>
<feature type="domain" description="Toprim" evidence="1">
    <location>
        <begin position="240"/>
        <end position="331"/>
    </location>
</feature>
<feature type="domain" description="DUF7146" evidence="2">
    <location>
        <begin position="114"/>
        <end position="222"/>
    </location>
</feature>
<proteinExistence type="predicted"/>
<dbReference type="EMBL" id="JBHLUN010000010">
    <property type="protein sequence ID" value="MFC0409497.1"/>
    <property type="molecule type" value="Genomic_DNA"/>
</dbReference>
<name>A0ABV6JUW0_9PROT</name>
<evidence type="ECO:0000259" key="2">
    <source>
        <dbReference type="Pfam" id="PF23639"/>
    </source>
</evidence>
<keyword evidence="4" id="KW-1185">Reference proteome</keyword>
<evidence type="ECO:0000313" key="3">
    <source>
        <dbReference type="EMBL" id="MFC0409497.1"/>
    </source>
</evidence>
<evidence type="ECO:0000313" key="4">
    <source>
        <dbReference type="Proteomes" id="UP001589865"/>
    </source>
</evidence>
<dbReference type="InterPro" id="IPR034154">
    <property type="entry name" value="TOPRIM_DnaG/twinkle"/>
</dbReference>
<accession>A0ABV6JUW0</accession>
<gene>
    <name evidence="3" type="ORF">ACFFGY_14695</name>
</gene>
<dbReference type="Proteomes" id="UP001589865">
    <property type="component" value="Unassembled WGS sequence"/>
</dbReference>
<sequence length="335" mass="34926">MPALAGELLPGGRRDGPEWRCGSLAGEKGQSLAVRLHGERAGVWSDFASGERGDALDLVAAVLFGGDVKAAMGWSRRWLGLPEDPRSGPVPATVRRAPAPADDAAAEAEAEGRRRAARGLFGHPDTLHNIAGTPAALYLAGRGIELAELGRVPRALRFHPNVWCQEVGCPLPAMLAAIHGPDGVHVATHRTWLAEIDGAWRKASLAKAKKVLGGFAGGTVRLWRGASGRPLSEARDGETVALAEGIETGLSVALACPELRVLAAVSLGNMGSVQLPPAVRTVILCADNDGDNPAAARGLQRAIDRFAGEARNVRVAFPPDGADDFNDVLTSGDGE</sequence>
<comment type="caution">
    <text evidence="3">The sequence shown here is derived from an EMBL/GenBank/DDBJ whole genome shotgun (WGS) entry which is preliminary data.</text>
</comment>